<comment type="caution">
    <text evidence="8">The sequence shown here is derived from an EMBL/GenBank/DDBJ whole genome shotgun (WGS) entry which is preliminary data.</text>
</comment>
<evidence type="ECO:0000256" key="4">
    <source>
        <dbReference type="ARBA" id="ARBA00022840"/>
    </source>
</evidence>
<evidence type="ECO:0000256" key="1">
    <source>
        <dbReference type="ARBA" id="ARBA00005417"/>
    </source>
</evidence>
<comment type="function">
    <text evidence="6">Part of the ABC transporter complex HmuTUV involved in hemin import. Responsible for energy coupling to the transport system.</text>
</comment>
<evidence type="ECO:0000256" key="6">
    <source>
        <dbReference type="ARBA" id="ARBA00037066"/>
    </source>
</evidence>
<dbReference type="Pfam" id="PF00005">
    <property type="entry name" value="ABC_tran"/>
    <property type="match status" value="1"/>
</dbReference>
<evidence type="ECO:0000256" key="3">
    <source>
        <dbReference type="ARBA" id="ARBA00022741"/>
    </source>
</evidence>
<dbReference type="InterPro" id="IPR017871">
    <property type="entry name" value="ABC_transporter-like_CS"/>
</dbReference>
<dbReference type="GO" id="GO:0016887">
    <property type="term" value="F:ATP hydrolysis activity"/>
    <property type="evidence" value="ECO:0007669"/>
    <property type="project" value="InterPro"/>
</dbReference>
<dbReference type="CDD" id="cd03214">
    <property type="entry name" value="ABC_Iron-Siderophores_B12_Hemin"/>
    <property type="match status" value="1"/>
</dbReference>
<dbReference type="GO" id="GO:0005524">
    <property type="term" value="F:ATP binding"/>
    <property type="evidence" value="ECO:0007669"/>
    <property type="project" value="UniProtKB-KW"/>
</dbReference>
<reference evidence="8 9" key="1">
    <citation type="submission" date="2022-12" db="EMBL/GenBank/DDBJ databases">
        <title>Dasania phycosphaerae sp. nov., isolated from particulate material of the south coast of Korea.</title>
        <authorList>
            <person name="Jiang Y."/>
        </authorList>
    </citation>
    <scope>NUCLEOTIDE SEQUENCE [LARGE SCALE GENOMIC DNA]</scope>
    <source>
        <strain evidence="8 9">GY-19</strain>
    </source>
</reference>
<dbReference type="NCBIfam" id="NF010068">
    <property type="entry name" value="PRK13548.1"/>
    <property type="match status" value="1"/>
</dbReference>
<keyword evidence="3" id="KW-0547">Nucleotide-binding</keyword>
<evidence type="ECO:0000313" key="8">
    <source>
        <dbReference type="EMBL" id="MCZ0864930.1"/>
    </source>
</evidence>
<dbReference type="AlphaFoldDB" id="A0A9J6RKK2"/>
<organism evidence="8 9">
    <name type="scientific">Dasania phycosphaerae</name>
    <dbReference type="NCBI Taxonomy" id="2950436"/>
    <lineage>
        <taxon>Bacteria</taxon>
        <taxon>Pseudomonadati</taxon>
        <taxon>Pseudomonadota</taxon>
        <taxon>Gammaproteobacteria</taxon>
        <taxon>Cellvibrionales</taxon>
        <taxon>Spongiibacteraceae</taxon>
        <taxon>Dasania</taxon>
    </lineage>
</organism>
<evidence type="ECO:0000259" key="7">
    <source>
        <dbReference type="PROSITE" id="PS50893"/>
    </source>
</evidence>
<dbReference type="PANTHER" id="PTHR42794">
    <property type="entry name" value="HEMIN IMPORT ATP-BINDING PROTEIN HMUV"/>
    <property type="match status" value="1"/>
</dbReference>
<comment type="similarity">
    <text evidence="1">Belongs to the ABC transporter superfamily.</text>
</comment>
<evidence type="ECO:0000256" key="5">
    <source>
        <dbReference type="ARBA" id="ARBA00022967"/>
    </source>
</evidence>
<dbReference type="SMART" id="SM00382">
    <property type="entry name" value="AAA"/>
    <property type="match status" value="1"/>
</dbReference>
<name>A0A9J6RKK2_9GAMM</name>
<keyword evidence="9" id="KW-1185">Reference proteome</keyword>
<sequence>MLQLKHLQLQLDQATILKDVQAEINAGELVVVLGPNGAGKSSLLKVACGELSPDSGEVYYWSQPMHTWPLLEKAKQCAVLAQHQLLDFPFSASEVVALGRTPHDTGLQSDKRIIDEALALMDVGHLRDHLYTQLSGGEKQRVQLARVLAQVWQGDCLLLLDEPTAALDFSHQQQVMNIFKRKAMAGSAVLMVLHDLNLAASFADKIILMAGGEIKAMGTPEQVLQEPLLQDVFKLKFHRVVHPTSGKHLFVS</sequence>
<dbReference type="FunFam" id="3.40.50.300:FF:000134">
    <property type="entry name" value="Iron-enterobactin ABC transporter ATP-binding protein"/>
    <property type="match status" value="1"/>
</dbReference>
<protein>
    <submittedName>
        <fullName evidence="8">Heme ABC transporter ATP-binding protein</fullName>
    </submittedName>
</protein>
<evidence type="ECO:0000313" key="9">
    <source>
        <dbReference type="Proteomes" id="UP001069090"/>
    </source>
</evidence>
<dbReference type="SUPFAM" id="SSF52540">
    <property type="entry name" value="P-loop containing nucleoside triphosphate hydrolases"/>
    <property type="match status" value="1"/>
</dbReference>
<dbReference type="RefSeq" id="WP_258331083.1">
    <property type="nucleotide sequence ID" value="NZ_JAPTGG010000004.1"/>
</dbReference>
<feature type="domain" description="ABC transporter" evidence="7">
    <location>
        <begin position="2"/>
        <end position="236"/>
    </location>
</feature>
<accession>A0A9J6RKK2</accession>
<dbReference type="Gene3D" id="3.40.50.300">
    <property type="entry name" value="P-loop containing nucleotide triphosphate hydrolases"/>
    <property type="match status" value="1"/>
</dbReference>
<dbReference type="InterPro" id="IPR003593">
    <property type="entry name" value="AAA+_ATPase"/>
</dbReference>
<gene>
    <name evidence="8" type="ORF">O0V09_06940</name>
</gene>
<keyword evidence="5" id="KW-1278">Translocase</keyword>
<dbReference type="PROSITE" id="PS50893">
    <property type="entry name" value="ABC_TRANSPORTER_2"/>
    <property type="match status" value="1"/>
</dbReference>
<evidence type="ECO:0000256" key="2">
    <source>
        <dbReference type="ARBA" id="ARBA00022448"/>
    </source>
</evidence>
<proteinExistence type="inferred from homology"/>
<dbReference type="InterPro" id="IPR003439">
    <property type="entry name" value="ABC_transporter-like_ATP-bd"/>
</dbReference>
<keyword evidence="2" id="KW-0813">Transport</keyword>
<dbReference type="PANTHER" id="PTHR42794:SF1">
    <property type="entry name" value="HEMIN IMPORT ATP-BINDING PROTEIN HMUV"/>
    <property type="match status" value="1"/>
</dbReference>
<dbReference type="InterPro" id="IPR027417">
    <property type="entry name" value="P-loop_NTPase"/>
</dbReference>
<dbReference type="Proteomes" id="UP001069090">
    <property type="component" value="Unassembled WGS sequence"/>
</dbReference>
<keyword evidence="4 8" id="KW-0067">ATP-binding</keyword>
<dbReference type="EMBL" id="JAPTGG010000004">
    <property type="protein sequence ID" value="MCZ0864930.1"/>
    <property type="molecule type" value="Genomic_DNA"/>
</dbReference>
<dbReference type="PROSITE" id="PS00211">
    <property type="entry name" value="ABC_TRANSPORTER_1"/>
    <property type="match status" value="1"/>
</dbReference>